<gene>
    <name evidence="3" type="ORF">H9846_09210</name>
</gene>
<keyword evidence="2" id="KW-0732">Signal</keyword>
<dbReference type="Proteomes" id="UP000886751">
    <property type="component" value="Unassembled WGS sequence"/>
</dbReference>
<accession>A0A9D1Y2B8</accession>
<organism evidence="3 4">
    <name type="scientific">Candidatus Gemmiger excrementipullorum</name>
    <dbReference type="NCBI Taxonomy" id="2838610"/>
    <lineage>
        <taxon>Bacteria</taxon>
        <taxon>Bacillati</taxon>
        <taxon>Bacillota</taxon>
        <taxon>Clostridia</taxon>
        <taxon>Eubacteriales</taxon>
        <taxon>Gemmiger</taxon>
    </lineage>
</organism>
<name>A0A9D1Y2B8_9FIRM</name>
<dbReference type="AlphaFoldDB" id="A0A9D1Y2B8"/>
<feature type="signal peptide" evidence="2">
    <location>
        <begin position="1"/>
        <end position="28"/>
    </location>
</feature>
<evidence type="ECO:0000256" key="2">
    <source>
        <dbReference type="SAM" id="SignalP"/>
    </source>
</evidence>
<evidence type="ECO:0000313" key="4">
    <source>
        <dbReference type="Proteomes" id="UP000886751"/>
    </source>
</evidence>
<feature type="compositionally biased region" description="Low complexity" evidence="1">
    <location>
        <begin position="36"/>
        <end position="46"/>
    </location>
</feature>
<evidence type="ECO:0008006" key="5">
    <source>
        <dbReference type="Google" id="ProtNLM"/>
    </source>
</evidence>
<reference evidence="3" key="1">
    <citation type="journal article" date="2021" name="PeerJ">
        <title>Extensive microbial diversity within the chicken gut microbiome revealed by metagenomics and culture.</title>
        <authorList>
            <person name="Gilroy R."/>
            <person name="Ravi A."/>
            <person name="Getino M."/>
            <person name="Pursley I."/>
            <person name="Horton D.L."/>
            <person name="Alikhan N.F."/>
            <person name="Baker D."/>
            <person name="Gharbi K."/>
            <person name="Hall N."/>
            <person name="Watson M."/>
            <person name="Adriaenssens E.M."/>
            <person name="Foster-Nyarko E."/>
            <person name="Jarju S."/>
            <person name="Secka A."/>
            <person name="Antonio M."/>
            <person name="Oren A."/>
            <person name="Chaudhuri R.R."/>
            <person name="La Ragione R."/>
            <person name="Hildebrand F."/>
            <person name="Pallen M.J."/>
        </authorList>
    </citation>
    <scope>NUCLEOTIDE SEQUENCE</scope>
    <source>
        <strain evidence="3">ChiHecec2B26-7398</strain>
    </source>
</reference>
<comment type="caution">
    <text evidence="3">The sequence shown here is derived from an EMBL/GenBank/DDBJ whole genome shotgun (WGS) entry which is preliminary data.</text>
</comment>
<proteinExistence type="predicted"/>
<reference evidence="3" key="2">
    <citation type="submission" date="2021-04" db="EMBL/GenBank/DDBJ databases">
        <authorList>
            <person name="Gilroy R."/>
        </authorList>
    </citation>
    <scope>NUCLEOTIDE SEQUENCE</scope>
    <source>
        <strain evidence="3">ChiHecec2B26-7398</strain>
    </source>
</reference>
<sequence length="386" mass="42343">MQKIRKPRRLGAQALAAALLLAALAGCAAVPPGERSAGTAAPSSAPASPPPATAESAAQPTASPSPTPEPTRDPAGAAVFRYAQQADAAQRARQYWDADMTAGPGAYRYALAETVAASVLSYEECSDDDALRAMLSYQQEGPTTLDRIYDGEGMLVQVHFYVEYEPEMNYLGPQYGDGANYVYLFVPLDAAQPCEVESGWHSAQIGERIPRQDPAVMVEGLTMHQSRMLRHQCRAMAAAGLRDFTGPQDWTGEERYRYLYFRGQDYGYGEKEWQERKRAADCGNRLLTIDFTAEDDWYSNQRFFAWDWPGYAPEQLETYRAGLESGAVPGYAGDDTAWQFAWDGDVLTATMLDAGGRAVQAYTFVRYDGFASWDGRTVCTGGRALA</sequence>
<feature type="compositionally biased region" description="Low complexity" evidence="1">
    <location>
        <begin position="53"/>
        <end position="62"/>
    </location>
</feature>
<feature type="chain" id="PRO_5039280507" description="Lipoprotein" evidence="2">
    <location>
        <begin position="29"/>
        <end position="386"/>
    </location>
</feature>
<dbReference type="PROSITE" id="PS51257">
    <property type="entry name" value="PROKAR_LIPOPROTEIN"/>
    <property type="match status" value="1"/>
</dbReference>
<evidence type="ECO:0000313" key="3">
    <source>
        <dbReference type="EMBL" id="HIX95621.1"/>
    </source>
</evidence>
<dbReference type="EMBL" id="DXEI01000137">
    <property type="protein sequence ID" value="HIX95621.1"/>
    <property type="molecule type" value="Genomic_DNA"/>
</dbReference>
<feature type="region of interest" description="Disordered" evidence="1">
    <location>
        <begin position="32"/>
        <end position="74"/>
    </location>
</feature>
<protein>
    <recommendedName>
        <fullName evidence="5">Lipoprotein</fullName>
    </recommendedName>
</protein>
<evidence type="ECO:0000256" key="1">
    <source>
        <dbReference type="SAM" id="MobiDB-lite"/>
    </source>
</evidence>